<dbReference type="InterPro" id="IPR016181">
    <property type="entry name" value="Acyl_CoA_acyltransferase"/>
</dbReference>
<protein>
    <submittedName>
        <fullName evidence="5">Membrane-associated enzyme, PAP2 (Acid phosphatase) superfamily</fullName>
    </submittedName>
</protein>
<dbReference type="Proteomes" id="UP000199647">
    <property type="component" value="Unassembled WGS sequence"/>
</dbReference>
<keyword evidence="6" id="KW-1185">Reference proteome</keyword>
<keyword evidence="1" id="KW-0808">Transferase</keyword>
<dbReference type="InterPro" id="IPR051016">
    <property type="entry name" value="Diverse_Substrate_AcTransf"/>
</dbReference>
<evidence type="ECO:0000256" key="2">
    <source>
        <dbReference type="ARBA" id="ARBA00023315"/>
    </source>
</evidence>
<evidence type="ECO:0000256" key="1">
    <source>
        <dbReference type="ARBA" id="ARBA00022679"/>
    </source>
</evidence>
<dbReference type="SMART" id="SM00014">
    <property type="entry name" value="acidPPc"/>
    <property type="match status" value="1"/>
</dbReference>
<feature type="transmembrane region" description="Helical" evidence="3">
    <location>
        <begin position="199"/>
        <end position="228"/>
    </location>
</feature>
<dbReference type="EMBL" id="FOFG01000013">
    <property type="protein sequence ID" value="SER22266.1"/>
    <property type="molecule type" value="Genomic_DNA"/>
</dbReference>
<dbReference type="RefSeq" id="WP_177176891.1">
    <property type="nucleotide sequence ID" value="NZ_FOFG01000013.1"/>
</dbReference>
<keyword evidence="3" id="KW-1133">Transmembrane helix</keyword>
<sequence>MFEIRLAREADYPALAALLIEEQRFYHLPQPARQHLLRDLAALPDGVEALVCFDGADLVGAACFSAVYPGPGLTRGLFLKDLFVAERARGKGAGRLLMQQMATLAAERGCTFIDWTTQKDNEPARALHASLGARVRSENIAYRLQDQALLDAARGQGRETIPGSRSEAPEPVRGFRRRMASRVVRQGARLHSIGATRPLVATLFVTTLLSILFMAWPALDIAVAHAFYIHQYGFNGPAVELLQLIRHIGQYIEIAVLVGLLLPLLLKLLLPRTRMLVLKAREIFFAVGVFLIGPGLIVNGIFKDYWGRARPRDILQFGGQQHFSPAWFFSNQCDDNCSFVSGEGSTAFWIVVLVFLVPPRWRKATVLATTGFAATVSFTRIAMGGHFLSDVLLSWCFTLVVILMMKQFVLDGLPTSFDRAVENGIGRAGLALRRALGEVRRLVVKLSGFALRRHFPSL</sequence>
<dbReference type="PROSITE" id="PS51186">
    <property type="entry name" value="GNAT"/>
    <property type="match status" value="1"/>
</dbReference>
<keyword evidence="3" id="KW-0472">Membrane</keyword>
<evidence type="ECO:0000313" key="6">
    <source>
        <dbReference type="Proteomes" id="UP000199647"/>
    </source>
</evidence>
<dbReference type="Gene3D" id="1.20.144.10">
    <property type="entry name" value="Phosphatidic acid phosphatase type 2/haloperoxidase"/>
    <property type="match status" value="1"/>
</dbReference>
<reference evidence="5 6" key="1">
    <citation type="submission" date="2016-10" db="EMBL/GenBank/DDBJ databases">
        <authorList>
            <person name="de Groot N.N."/>
        </authorList>
    </citation>
    <scope>NUCLEOTIDE SEQUENCE [LARGE SCALE GENOMIC DNA]</scope>
    <source>
        <strain evidence="5 6">A52C2</strain>
    </source>
</reference>
<feature type="transmembrane region" description="Helical" evidence="3">
    <location>
        <begin position="248"/>
        <end position="270"/>
    </location>
</feature>
<dbReference type="InterPro" id="IPR000326">
    <property type="entry name" value="PAP2/HPO"/>
</dbReference>
<dbReference type="PANTHER" id="PTHR10545:SF29">
    <property type="entry name" value="GH14572P-RELATED"/>
    <property type="match status" value="1"/>
</dbReference>
<gene>
    <name evidence="5" type="ORF">SAMN05216548_11390</name>
</gene>
<dbReference type="InterPro" id="IPR000182">
    <property type="entry name" value="GNAT_dom"/>
</dbReference>
<accession>A0A1H9MEX8</accession>
<feature type="transmembrane region" description="Helical" evidence="3">
    <location>
        <begin position="364"/>
        <end position="385"/>
    </location>
</feature>
<dbReference type="GO" id="GO:0008080">
    <property type="term" value="F:N-acetyltransferase activity"/>
    <property type="evidence" value="ECO:0007669"/>
    <property type="project" value="TreeGrafter"/>
</dbReference>
<dbReference type="SUPFAM" id="SSF55729">
    <property type="entry name" value="Acyl-CoA N-acyltransferases (Nat)"/>
    <property type="match status" value="1"/>
</dbReference>
<evidence type="ECO:0000259" key="4">
    <source>
        <dbReference type="PROSITE" id="PS51186"/>
    </source>
</evidence>
<dbReference type="AlphaFoldDB" id="A0A1H9MEX8"/>
<keyword evidence="3" id="KW-0812">Transmembrane</keyword>
<dbReference type="STRING" id="1855383.SAMN05216548_11390"/>
<dbReference type="CDD" id="cd03396">
    <property type="entry name" value="PAP2_like_6"/>
    <property type="match status" value="1"/>
</dbReference>
<organism evidence="5 6">
    <name type="scientific">Faunimonas pinastri</name>
    <dbReference type="NCBI Taxonomy" id="1855383"/>
    <lineage>
        <taxon>Bacteria</taxon>
        <taxon>Pseudomonadati</taxon>
        <taxon>Pseudomonadota</taxon>
        <taxon>Alphaproteobacteria</taxon>
        <taxon>Hyphomicrobiales</taxon>
        <taxon>Afifellaceae</taxon>
        <taxon>Faunimonas</taxon>
    </lineage>
</organism>
<dbReference type="Gene3D" id="3.40.630.30">
    <property type="match status" value="1"/>
</dbReference>
<proteinExistence type="predicted"/>
<feature type="transmembrane region" description="Helical" evidence="3">
    <location>
        <begin position="391"/>
        <end position="409"/>
    </location>
</feature>
<feature type="transmembrane region" description="Helical" evidence="3">
    <location>
        <begin position="282"/>
        <end position="302"/>
    </location>
</feature>
<keyword evidence="2" id="KW-0012">Acyltransferase</keyword>
<evidence type="ECO:0000256" key="3">
    <source>
        <dbReference type="SAM" id="Phobius"/>
    </source>
</evidence>
<feature type="domain" description="N-acetyltransferase" evidence="4">
    <location>
        <begin position="2"/>
        <end position="156"/>
    </location>
</feature>
<dbReference type="SUPFAM" id="SSF48317">
    <property type="entry name" value="Acid phosphatase/Vanadium-dependent haloperoxidase"/>
    <property type="match status" value="1"/>
</dbReference>
<dbReference type="CDD" id="cd04301">
    <property type="entry name" value="NAT_SF"/>
    <property type="match status" value="1"/>
</dbReference>
<evidence type="ECO:0000313" key="5">
    <source>
        <dbReference type="EMBL" id="SER22266.1"/>
    </source>
</evidence>
<dbReference type="PANTHER" id="PTHR10545">
    <property type="entry name" value="DIAMINE N-ACETYLTRANSFERASE"/>
    <property type="match status" value="1"/>
</dbReference>
<dbReference type="Pfam" id="PF01569">
    <property type="entry name" value="PAP2"/>
    <property type="match status" value="1"/>
</dbReference>
<name>A0A1H9MEX8_9HYPH</name>
<dbReference type="InterPro" id="IPR036938">
    <property type="entry name" value="PAP2/HPO_sf"/>
</dbReference>
<feature type="transmembrane region" description="Helical" evidence="3">
    <location>
        <begin position="339"/>
        <end position="357"/>
    </location>
</feature>
<dbReference type="Pfam" id="PF00583">
    <property type="entry name" value="Acetyltransf_1"/>
    <property type="match status" value="1"/>
</dbReference>